<evidence type="ECO:0000313" key="9">
    <source>
        <dbReference type="EMBL" id="MBP2472500.1"/>
    </source>
</evidence>
<dbReference type="NCBIfam" id="NF006089">
    <property type="entry name" value="PRK08241.1"/>
    <property type="match status" value="1"/>
</dbReference>
<sequence length="329" mass="36340">MPEPGVRQSAEPDLLNAAQQDDQVAFGQLVAPHRAALFGYCYRLLGSTQDAEDAVQDTLLNAWRGIAGFEGRASVRTWLHRIATNLCRDRVAARPRRILTFDYGPPARPDVRIGERVLDPIWLEPCPDPAGQYERRESLELAFLLALQHLPATQRAVLVLREVLAFTAAETADVLDTTVPSVNSALQRARRTLAEHTGEPSQQQELATLPDRGAHLLTAFLDALHRADVDALVDLLTEDVRFTMPPMPFWFDGRADVITFLVDVVAKESWRRVPVHANGQLAFAAYLDRGEGHRLVAVDVLTVRAGRIRGITGFLDKATHGVFGLPPAT</sequence>
<accession>A0ABS5A7C2</accession>
<dbReference type="InterPro" id="IPR039425">
    <property type="entry name" value="RNA_pol_sigma-70-like"/>
</dbReference>
<feature type="domain" description="RNA polymerase sigma-70 region 2" evidence="6">
    <location>
        <begin position="29"/>
        <end position="94"/>
    </location>
</feature>
<keyword evidence="4" id="KW-0731">Sigma factor</keyword>
<comment type="caution">
    <text evidence="9">The sequence shown here is derived from an EMBL/GenBank/DDBJ whole genome shotgun (WGS) entry which is preliminary data.</text>
</comment>
<reference evidence="9 10" key="1">
    <citation type="submission" date="2021-03" db="EMBL/GenBank/DDBJ databases">
        <title>Sequencing the genomes of 1000 actinobacteria strains.</title>
        <authorList>
            <person name="Klenk H.-P."/>
        </authorList>
    </citation>
    <scope>NUCLEOTIDE SEQUENCE [LARGE SCALE GENOMIC DNA]</scope>
    <source>
        <strain evidence="9 10">DSM 44580</strain>
    </source>
</reference>
<proteinExistence type="inferred from homology"/>
<dbReference type="Gene3D" id="1.10.1740.10">
    <property type="match status" value="1"/>
</dbReference>
<dbReference type="Gene3D" id="3.10.450.50">
    <property type="match status" value="1"/>
</dbReference>
<dbReference type="InterPro" id="IPR014284">
    <property type="entry name" value="RNA_pol_sigma-70_dom"/>
</dbReference>
<evidence type="ECO:0000259" key="8">
    <source>
        <dbReference type="Pfam" id="PF12680"/>
    </source>
</evidence>
<dbReference type="Pfam" id="PF12680">
    <property type="entry name" value="SnoaL_2"/>
    <property type="match status" value="1"/>
</dbReference>
<organism evidence="9 10">
    <name type="scientific">Crossiella equi</name>
    <dbReference type="NCBI Taxonomy" id="130796"/>
    <lineage>
        <taxon>Bacteria</taxon>
        <taxon>Bacillati</taxon>
        <taxon>Actinomycetota</taxon>
        <taxon>Actinomycetes</taxon>
        <taxon>Pseudonocardiales</taxon>
        <taxon>Pseudonocardiaceae</taxon>
        <taxon>Crossiella</taxon>
    </lineage>
</organism>
<dbReference type="InterPro" id="IPR013249">
    <property type="entry name" value="RNA_pol_sigma70_r4_t2"/>
</dbReference>
<dbReference type="Proteomes" id="UP001519363">
    <property type="component" value="Unassembled WGS sequence"/>
</dbReference>
<keyword evidence="10" id="KW-1185">Reference proteome</keyword>
<dbReference type="PANTHER" id="PTHR43133">
    <property type="entry name" value="RNA POLYMERASE ECF-TYPE SIGMA FACTO"/>
    <property type="match status" value="1"/>
</dbReference>
<evidence type="ECO:0000256" key="2">
    <source>
        <dbReference type="ARBA" id="ARBA00011344"/>
    </source>
</evidence>
<dbReference type="PANTHER" id="PTHR43133:SF65">
    <property type="entry name" value="ECF RNA POLYMERASE SIGMA FACTOR SIGG"/>
    <property type="match status" value="1"/>
</dbReference>
<dbReference type="InterPro" id="IPR007627">
    <property type="entry name" value="RNA_pol_sigma70_r2"/>
</dbReference>
<dbReference type="InterPro" id="IPR014305">
    <property type="entry name" value="RNA_pol_sigma-G_actinobac"/>
</dbReference>
<dbReference type="InterPro" id="IPR013324">
    <property type="entry name" value="RNA_pol_sigma_r3/r4-like"/>
</dbReference>
<name>A0ABS5A7C2_9PSEU</name>
<gene>
    <name evidence="9" type="ORF">JOF53_001372</name>
</gene>
<dbReference type="CDD" id="cd06171">
    <property type="entry name" value="Sigma70_r4"/>
    <property type="match status" value="1"/>
</dbReference>
<evidence type="ECO:0000256" key="5">
    <source>
        <dbReference type="ARBA" id="ARBA00023163"/>
    </source>
</evidence>
<dbReference type="SUPFAM" id="SSF88659">
    <property type="entry name" value="Sigma3 and sigma4 domains of RNA polymerase sigma factors"/>
    <property type="match status" value="1"/>
</dbReference>
<keyword evidence="3" id="KW-0805">Transcription regulation</keyword>
<evidence type="ECO:0000256" key="4">
    <source>
        <dbReference type="ARBA" id="ARBA00023082"/>
    </source>
</evidence>
<dbReference type="SUPFAM" id="SSF54427">
    <property type="entry name" value="NTF2-like"/>
    <property type="match status" value="1"/>
</dbReference>
<feature type="domain" description="SnoaL-like" evidence="8">
    <location>
        <begin position="218"/>
        <end position="309"/>
    </location>
</feature>
<dbReference type="Gene3D" id="1.10.10.10">
    <property type="entry name" value="Winged helix-like DNA-binding domain superfamily/Winged helix DNA-binding domain"/>
    <property type="match status" value="1"/>
</dbReference>
<feature type="domain" description="RNA polymerase sigma factor 70 region 4 type 2" evidence="7">
    <location>
        <begin position="142"/>
        <end position="193"/>
    </location>
</feature>
<dbReference type="NCBIfam" id="TIGR02960">
    <property type="entry name" value="SigX5"/>
    <property type="match status" value="1"/>
</dbReference>
<comment type="subunit">
    <text evidence="2">Interacts transiently with the RNA polymerase catalytic core formed by RpoA, RpoB, RpoC and RpoZ (2 alpha, 1 beta, 1 beta' and 1 omega subunit) to form the RNA polymerase holoenzyme that can initiate transcription.</text>
</comment>
<dbReference type="Pfam" id="PF04542">
    <property type="entry name" value="Sigma70_r2"/>
    <property type="match status" value="1"/>
</dbReference>
<evidence type="ECO:0000313" key="10">
    <source>
        <dbReference type="Proteomes" id="UP001519363"/>
    </source>
</evidence>
<dbReference type="SUPFAM" id="SSF88946">
    <property type="entry name" value="Sigma2 domain of RNA polymerase sigma factors"/>
    <property type="match status" value="1"/>
</dbReference>
<dbReference type="Pfam" id="PF08281">
    <property type="entry name" value="Sigma70_r4_2"/>
    <property type="match status" value="1"/>
</dbReference>
<dbReference type="InterPro" id="IPR037401">
    <property type="entry name" value="SnoaL-like"/>
</dbReference>
<dbReference type="RefSeq" id="WP_086782215.1">
    <property type="nucleotide sequence ID" value="NZ_JAGIOO010000001.1"/>
</dbReference>
<dbReference type="InterPro" id="IPR032710">
    <property type="entry name" value="NTF2-like_dom_sf"/>
</dbReference>
<protein>
    <submittedName>
        <fullName evidence="9">RNA polymerase sigma-70 factor (ECF subfamily)</fullName>
    </submittedName>
</protein>
<keyword evidence="5" id="KW-0804">Transcription</keyword>
<dbReference type="NCBIfam" id="TIGR02937">
    <property type="entry name" value="sigma70-ECF"/>
    <property type="match status" value="1"/>
</dbReference>
<dbReference type="InterPro" id="IPR036388">
    <property type="entry name" value="WH-like_DNA-bd_sf"/>
</dbReference>
<dbReference type="InterPro" id="IPR013325">
    <property type="entry name" value="RNA_pol_sigma_r2"/>
</dbReference>
<evidence type="ECO:0000256" key="3">
    <source>
        <dbReference type="ARBA" id="ARBA00023015"/>
    </source>
</evidence>
<comment type="similarity">
    <text evidence="1">Belongs to the sigma-70 factor family. ECF subfamily.</text>
</comment>
<evidence type="ECO:0000256" key="1">
    <source>
        <dbReference type="ARBA" id="ARBA00010641"/>
    </source>
</evidence>
<dbReference type="EMBL" id="JAGIOO010000001">
    <property type="protein sequence ID" value="MBP2472500.1"/>
    <property type="molecule type" value="Genomic_DNA"/>
</dbReference>
<evidence type="ECO:0000259" key="6">
    <source>
        <dbReference type="Pfam" id="PF04542"/>
    </source>
</evidence>
<evidence type="ECO:0000259" key="7">
    <source>
        <dbReference type="Pfam" id="PF08281"/>
    </source>
</evidence>